<name>A0A255GA17_9ACTN</name>
<keyword evidence="1 4" id="KW-0808">Transferase</keyword>
<evidence type="ECO:0000313" key="4">
    <source>
        <dbReference type="EMBL" id="OYO09704.1"/>
    </source>
</evidence>
<evidence type="ECO:0000259" key="3">
    <source>
        <dbReference type="PROSITE" id="PS51186"/>
    </source>
</evidence>
<dbReference type="Pfam" id="PF13508">
    <property type="entry name" value="Acetyltransf_7"/>
    <property type="match status" value="1"/>
</dbReference>
<dbReference type="GO" id="GO:0016747">
    <property type="term" value="F:acyltransferase activity, transferring groups other than amino-acyl groups"/>
    <property type="evidence" value="ECO:0007669"/>
    <property type="project" value="InterPro"/>
</dbReference>
<organism evidence="4 5">
    <name type="scientific">Enemella evansiae</name>
    <dbReference type="NCBI Taxonomy" id="2016499"/>
    <lineage>
        <taxon>Bacteria</taxon>
        <taxon>Bacillati</taxon>
        <taxon>Actinomycetota</taxon>
        <taxon>Actinomycetes</taxon>
        <taxon>Propionibacteriales</taxon>
        <taxon>Propionibacteriaceae</taxon>
        <taxon>Enemella</taxon>
    </lineage>
</organism>
<dbReference type="EMBL" id="NMVO01000017">
    <property type="protein sequence ID" value="OYO09704.1"/>
    <property type="molecule type" value="Genomic_DNA"/>
</dbReference>
<evidence type="ECO:0000313" key="5">
    <source>
        <dbReference type="Proteomes" id="UP000215896"/>
    </source>
</evidence>
<dbReference type="OrthoDB" id="9788300at2"/>
<dbReference type="InterPro" id="IPR000182">
    <property type="entry name" value="GNAT_dom"/>
</dbReference>
<dbReference type="PANTHER" id="PTHR43800">
    <property type="entry name" value="PEPTIDYL-LYSINE N-ACETYLTRANSFERASE YJAB"/>
    <property type="match status" value="1"/>
</dbReference>
<dbReference type="RefSeq" id="WP_094404109.1">
    <property type="nucleotide sequence ID" value="NZ_NMVL01000030.1"/>
</dbReference>
<dbReference type="NCBIfam" id="NF007807">
    <property type="entry name" value="PRK10514.1"/>
    <property type="match status" value="1"/>
</dbReference>
<accession>A0A255GA17</accession>
<protein>
    <submittedName>
        <fullName evidence="4">Acetyltransferase</fullName>
    </submittedName>
</protein>
<dbReference type="Gene3D" id="3.40.630.30">
    <property type="match status" value="1"/>
</dbReference>
<evidence type="ECO:0000256" key="2">
    <source>
        <dbReference type="ARBA" id="ARBA00023315"/>
    </source>
</evidence>
<dbReference type="CDD" id="cd04301">
    <property type="entry name" value="NAT_SF"/>
    <property type="match status" value="1"/>
</dbReference>
<sequence length="153" mass="16481">MTFLHLRPGRGAVDQPDLVRIWRRAVDATHDFLAPADRDEIQAKLATDYLPAVTLTVAERAGAPVGFSGVAGDGLEMLFVDPDSRGSGVGTALLEQAITEQGVRRVEVNEQNPAATGFYLHRGFEIVGRSDTDADGRAYPLLRLRLRGSGPLA</sequence>
<keyword evidence="2" id="KW-0012">Acyltransferase</keyword>
<comment type="caution">
    <text evidence="4">The sequence shown here is derived from an EMBL/GenBank/DDBJ whole genome shotgun (WGS) entry which is preliminary data.</text>
</comment>
<dbReference type="PROSITE" id="PS51186">
    <property type="entry name" value="GNAT"/>
    <property type="match status" value="1"/>
</dbReference>
<dbReference type="PANTHER" id="PTHR43800:SF1">
    <property type="entry name" value="PEPTIDYL-LYSINE N-ACETYLTRANSFERASE YJAB"/>
    <property type="match status" value="1"/>
</dbReference>
<dbReference type="InterPro" id="IPR016181">
    <property type="entry name" value="Acyl_CoA_acyltransferase"/>
</dbReference>
<feature type="domain" description="N-acetyltransferase" evidence="3">
    <location>
        <begin position="1"/>
        <end position="146"/>
    </location>
</feature>
<keyword evidence="5" id="KW-1185">Reference proteome</keyword>
<dbReference type="SUPFAM" id="SSF55729">
    <property type="entry name" value="Acyl-CoA N-acyltransferases (Nat)"/>
    <property type="match status" value="1"/>
</dbReference>
<reference evidence="4 5" key="1">
    <citation type="submission" date="2017-07" db="EMBL/GenBank/DDBJ databases">
        <title>Draft whole genome sequences of clinical Proprionibacteriaceae strains.</title>
        <authorList>
            <person name="Bernier A.-M."/>
            <person name="Bernard K."/>
            <person name="Domingo M.-C."/>
        </authorList>
    </citation>
    <scope>NUCLEOTIDE SEQUENCE [LARGE SCALE GENOMIC DNA]</scope>
    <source>
        <strain evidence="4 5">NML 030167</strain>
    </source>
</reference>
<dbReference type="Proteomes" id="UP000215896">
    <property type="component" value="Unassembled WGS sequence"/>
</dbReference>
<gene>
    <name evidence="4" type="ORF">CGZ94_18815</name>
</gene>
<proteinExistence type="predicted"/>
<dbReference type="AlphaFoldDB" id="A0A255GA17"/>
<evidence type="ECO:0000256" key="1">
    <source>
        <dbReference type="ARBA" id="ARBA00022679"/>
    </source>
</evidence>